<accession>A0A6C0K2Z1</accession>
<reference evidence="1" key="1">
    <citation type="journal article" date="2020" name="Nature">
        <title>Giant virus diversity and host interactions through global metagenomics.</title>
        <authorList>
            <person name="Schulz F."/>
            <person name="Roux S."/>
            <person name="Paez-Espino D."/>
            <person name="Jungbluth S."/>
            <person name="Walsh D.A."/>
            <person name="Denef V.J."/>
            <person name="McMahon K.D."/>
            <person name="Konstantinidis K.T."/>
            <person name="Eloe-Fadrosh E.A."/>
            <person name="Kyrpides N.C."/>
            <person name="Woyke T."/>
        </authorList>
    </citation>
    <scope>NUCLEOTIDE SEQUENCE</scope>
    <source>
        <strain evidence="1">GVMAG-S-1101171-110</strain>
    </source>
</reference>
<name>A0A6C0K2Z1_9ZZZZ</name>
<protein>
    <recommendedName>
        <fullName evidence="2">Nucleotide-diphospho-sugar transferase domain-containing protein</fullName>
    </recommendedName>
</protein>
<dbReference type="AlphaFoldDB" id="A0A6C0K2Z1"/>
<sequence length="244" mass="28365">MIPWFYMWSQKYSFFHHLLEGSMKETELKLEPIFIEQSVFDENLHKKQGEHAWSGCSIKIDLLIQRLKEANNVHPYILFTDVDLVVKPGIYKHLVSYMESGTSMVFLKEGQHLNIGFVLLKVCPDVLAFWEMVKAKMVEEPKHDQGYVNELIEGYPGTYATFDNQVFCCSNTWKGTVPFVVMQPLCSCLGKELDFAEKVFYAAQYTEVQNYMKYVPTDIIPFIYQFQEIIVRSHQQAKADVASE</sequence>
<proteinExistence type="predicted"/>
<evidence type="ECO:0000313" key="1">
    <source>
        <dbReference type="EMBL" id="QHU12089.1"/>
    </source>
</evidence>
<organism evidence="1">
    <name type="scientific">viral metagenome</name>
    <dbReference type="NCBI Taxonomy" id="1070528"/>
    <lineage>
        <taxon>unclassified sequences</taxon>
        <taxon>metagenomes</taxon>
        <taxon>organismal metagenomes</taxon>
    </lineage>
</organism>
<dbReference type="EMBL" id="MN740798">
    <property type="protein sequence ID" value="QHU12089.1"/>
    <property type="molecule type" value="Genomic_DNA"/>
</dbReference>
<evidence type="ECO:0008006" key="2">
    <source>
        <dbReference type="Google" id="ProtNLM"/>
    </source>
</evidence>